<keyword evidence="1" id="KW-0378">Hydrolase</keyword>
<dbReference type="VEuPathDB" id="VectorBase:LDEU014237"/>
<dbReference type="Proteomes" id="UP000288716">
    <property type="component" value="Unassembled WGS sequence"/>
</dbReference>
<dbReference type="AlphaFoldDB" id="A0A443QQB2"/>
<dbReference type="SUPFAM" id="SSF52540">
    <property type="entry name" value="P-loop containing nucleoside triphosphate hydrolases"/>
    <property type="match status" value="1"/>
</dbReference>
<evidence type="ECO:0000313" key="1">
    <source>
        <dbReference type="EMBL" id="RWS04991.1"/>
    </source>
</evidence>
<dbReference type="EMBL" id="NCKV01053214">
    <property type="protein sequence ID" value="RWS04991.1"/>
    <property type="molecule type" value="Genomic_DNA"/>
</dbReference>
<dbReference type="STRING" id="299467.A0A443QQB2"/>
<name>A0A443QQB2_9ACAR</name>
<sequence>MLKVNIDVAAGYVNGLLGTVTGFDVNDDYEHVIMVKFDDSFNHKFDPFPLPFAIKPYKFRTRVAHKRYFIRKQYPLIHSWAINVHKVQGITLKKAIISLRCSSLFVKELSMALCTKDDETLIEDYHRSEDVEFYPNLAKKLV</sequence>
<accession>A0A443QQB2</accession>
<evidence type="ECO:0000313" key="2">
    <source>
        <dbReference type="Proteomes" id="UP000288716"/>
    </source>
</evidence>
<keyword evidence="1" id="KW-0347">Helicase</keyword>
<keyword evidence="1" id="KW-0547">Nucleotide-binding</keyword>
<dbReference type="PANTHER" id="PTHR47642">
    <property type="entry name" value="ATP-DEPENDENT DNA HELICASE"/>
    <property type="match status" value="1"/>
</dbReference>
<protein>
    <submittedName>
        <fullName evidence="1">ATP-dependent DNA helicase PIF1-like protein</fullName>
    </submittedName>
</protein>
<dbReference type="PANTHER" id="PTHR47642:SF5">
    <property type="entry name" value="ATP-DEPENDENT DNA HELICASE"/>
    <property type="match status" value="1"/>
</dbReference>
<gene>
    <name evidence="1" type="ORF">B4U80_14747</name>
</gene>
<dbReference type="InterPro" id="IPR027417">
    <property type="entry name" value="P-loop_NTPase"/>
</dbReference>
<organism evidence="1 2">
    <name type="scientific">Leptotrombidium deliense</name>
    <dbReference type="NCBI Taxonomy" id="299467"/>
    <lineage>
        <taxon>Eukaryota</taxon>
        <taxon>Metazoa</taxon>
        <taxon>Ecdysozoa</taxon>
        <taxon>Arthropoda</taxon>
        <taxon>Chelicerata</taxon>
        <taxon>Arachnida</taxon>
        <taxon>Acari</taxon>
        <taxon>Acariformes</taxon>
        <taxon>Trombidiformes</taxon>
        <taxon>Prostigmata</taxon>
        <taxon>Anystina</taxon>
        <taxon>Parasitengona</taxon>
        <taxon>Trombiculoidea</taxon>
        <taxon>Trombiculidae</taxon>
        <taxon>Leptotrombidium</taxon>
    </lineage>
</organism>
<keyword evidence="2" id="KW-1185">Reference proteome</keyword>
<proteinExistence type="predicted"/>
<keyword evidence="1" id="KW-0067">ATP-binding</keyword>
<dbReference type="InterPro" id="IPR051055">
    <property type="entry name" value="PIF1_helicase"/>
</dbReference>
<dbReference type="GO" id="GO:0004386">
    <property type="term" value="F:helicase activity"/>
    <property type="evidence" value="ECO:0007669"/>
    <property type="project" value="UniProtKB-KW"/>
</dbReference>
<comment type="caution">
    <text evidence="1">The sequence shown here is derived from an EMBL/GenBank/DDBJ whole genome shotgun (WGS) entry which is preliminary data.</text>
</comment>
<reference evidence="1 2" key="1">
    <citation type="journal article" date="2018" name="Gigascience">
        <title>Genomes of trombidid mites reveal novel predicted allergens and laterally-transferred genes associated with secondary metabolism.</title>
        <authorList>
            <person name="Dong X."/>
            <person name="Chaisiri K."/>
            <person name="Xia D."/>
            <person name="Armstrong S.D."/>
            <person name="Fang Y."/>
            <person name="Donnelly M.J."/>
            <person name="Kadowaki T."/>
            <person name="McGarry J.W."/>
            <person name="Darby A.C."/>
            <person name="Makepeace B.L."/>
        </authorList>
    </citation>
    <scope>NUCLEOTIDE SEQUENCE [LARGE SCALE GENOMIC DNA]</scope>
    <source>
        <strain evidence="1">UoL-UT</strain>
    </source>
</reference>
<dbReference type="OrthoDB" id="6415621at2759"/>